<name>A0A2H1VXC3_SPOFR</name>
<accession>A0A2H1VXC3</accession>
<reference evidence="1" key="1">
    <citation type="submission" date="2016-07" db="EMBL/GenBank/DDBJ databases">
        <authorList>
            <person name="Bretaudeau A."/>
        </authorList>
    </citation>
    <scope>NUCLEOTIDE SEQUENCE</scope>
    <source>
        <strain evidence="1">Rice</strain>
        <tissue evidence="1">Whole body</tissue>
    </source>
</reference>
<proteinExistence type="predicted"/>
<dbReference type="AlphaFoldDB" id="A0A2H1VXC3"/>
<evidence type="ECO:0000313" key="1">
    <source>
        <dbReference type="EMBL" id="SOQ45497.1"/>
    </source>
</evidence>
<gene>
    <name evidence="1" type="ORF">SFRICE_013519</name>
</gene>
<dbReference type="EMBL" id="ODYU01005024">
    <property type="protein sequence ID" value="SOQ45497.1"/>
    <property type="molecule type" value="Genomic_DNA"/>
</dbReference>
<dbReference type="OrthoDB" id="6060890at2759"/>
<protein>
    <submittedName>
        <fullName evidence="1">SFRICE_013519</fullName>
    </submittedName>
</protein>
<organism evidence="1">
    <name type="scientific">Spodoptera frugiperda</name>
    <name type="common">Fall armyworm</name>
    <dbReference type="NCBI Taxonomy" id="7108"/>
    <lineage>
        <taxon>Eukaryota</taxon>
        <taxon>Metazoa</taxon>
        <taxon>Ecdysozoa</taxon>
        <taxon>Arthropoda</taxon>
        <taxon>Hexapoda</taxon>
        <taxon>Insecta</taxon>
        <taxon>Pterygota</taxon>
        <taxon>Neoptera</taxon>
        <taxon>Endopterygota</taxon>
        <taxon>Lepidoptera</taxon>
        <taxon>Glossata</taxon>
        <taxon>Ditrysia</taxon>
        <taxon>Noctuoidea</taxon>
        <taxon>Noctuidae</taxon>
        <taxon>Amphipyrinae</taxon>
        <taxon>Spodoptera</taxon>
    </lineage>
</organism>
<sequence>MADRSKHRVAPLPAPTKKQYAYVPCPRSEEVGTELALQLLRGTPYHHEEPETPQKSPPGELHSLFTTFRCNLRWREKVCARHLGLIYCFLI</sequence>